<proteinExistence type="predicted"/>
<sequence>MDDILVLGSEFTTGANLAAGLADQTRVSARPLVVPTHLSDEEQDAYSTTVAVEIARDVIAASGASQIIYCGAAAESCWARTELTSDDANTLRIWLRAAHDESVRLTFVSSDAVFTGPRLFHEENSPNRCTSREARLIVEMEDLVRRVLPESLIVRTHAYGWSPDGNGYVETLVDDLSRGRTEHLDAVRHATPILATDLADMIARAIEEELTGTLHLGGAERCSFADFARTLADVFQLPAPEITPGPTLTTRAAGFGAGETGLNSKRVRNLLNLALPMVDEGLVRLAGQRAEAASTEPVRELIAA</sequence>
<keyword evidence="3" id="KW-1185">Reference proteome</keyword>
<dbReference type="PANTHER" id="PTHR43242:SF1">
    <property type="entry name" value="NAD(P)-BINDING ROSSMANN-FOLD SUPERFAMILY PROTEIN"/>
    <property type="match status" value="1"/>
</dbReference>
<dbReference type="Gene3D" id="3.40.50.720">
    <property type="entry name" value="NAD(P)-binding Rossmann-like Domain"/>
    <property type="match status" value="1"/>
</dbReference>
<name>A0A517QZA5_9PLAN</name>
<organism evidence="2 3">
    <name type="scientific">Stratiformator vulcanicus</name>
    <dbReference type="NCBI Taxonomy" id="2527980"/>
    <lineage>
        <taxon>Bacteria</taxon>
        <taxon>Pseudomonadati</taxon>
        <taxon>Planctomycetota</taxon>
        <taxon>Planctomycetia</taxon>
        <taxon>Planctomycetales</taxon>
        <taxon>Planctomycetaceae</taxon>
        <taxon>Stratiformator</taxon>
    </lineage>
</organism>
<dbReference type="InterPro" id="IPR036291">
    <property type="entry name" value="NAD(P)-bd_dom_sf"/>
</dbReference>
<dbReference type="KEGG" id="svp:Pan189_13020"/>
<dbReference type="RefSeq" id="WP_310821167.1">
    <property type="nucleotide sequence ID" value="NZ_CP036268.1"/>
</dbReference>
<dbReference type="PANTHER" id="PTHR43242">
    <property type="entry name" value="NAD(P)-BINDING ROSSMANN-FOLD SUPERFAMILY PROTEIN"/>
    <property type="match status" value="1"/>
</dbReference>
<dbReference type="Pfam" id="PF04321">
    <property type="entry name" value="RmlD_sub_bind"/>
    <property type="match status" value="1"/>
</dbReference>
<evidence type="ECO:0000259" key="1">
    <source>
        <dbReference type="Pfam" id="PF04321"/>
    </source>
</evidence>
<dbReference type="InterPro" id="IPR029903">
    <property type="entry name" value="RmlD-like-bd"/>
</dbReference>
<accession>A0A517QZA5</accession>
<dbReference type="SUPFAM" id="SSF51735">
    <property type="entry name" value="NAD(P)-binding Rossmann-fold domains"/>
    <property type="match status" value="1"/>
</dbReference>
<dbReference type="Proteomes" id="UP000317318">
    <property type="component" value="Chromosome"/>
</dbReference>
<feature type="domain" description="RmlD-like substrate binding" evidence="1">
    <location>
        <begin position="94"/>
        <end position="247"/>
    </location>
</feature>
<gene>
    <name evidence="2" type="ORF">Pan189_13020</name>
</gene>
<dbReference type="EMBL" id="CP036268">
    <property type="protein sequence ID" value="QDT36938.1"/>
    <property type="molecule type" value="Genomic_DNA"/>
</dbReference>
<dbReference type="AlphaFoldDB" id="A0A517QZA5"/>
<reference evidence="2 3" key="1">
    <citation type="submission" date="2019-02" db="EMBL/GenBank/DDBJ databases">
        <title>Deep-cultivation of Planctomycetes and their phenomic and genomic characterization uncovers novel biology.</title>
        <authorList>
            <person name="Wiegand S."/>
            <person name="Jogler M."/>
            <person name="Boedeker C."/>
            <person name="Pinto D."/>
            <person name="Vollmers J."/>
            <person name="Rivas-Marin E."/>
            <person name="Kohn T."/>
            <person name="Peeters S.H."/>
            <person name="Heuer A."/>
            <person name="Rast P."/>
            <person name="Oberbeckmann S."/>
            <person name="Bunk B."/>
            <person name="Jeske O."/>
            <person name="Meyerdierks A."/>
            <person name="Storesund J.E."/>
            <person name="Kallscheuer N."/>
            <person name="Luecker S."/>
            <person name="Lage O.M."/>
            <person name="Pohl T."/>
            <person name="Merkel B.J."/>
            <person name="Hornburger P."/>
            <person name="Mueller R.-W."/>
            <person name="Bruemmer F."/>
            <person name="Labrenz M."/>
            <person name="Spormann A.M."/>
            <person name="Op den Camp H."/>
            <person name="Overmann J."/>
            <person name="Amann R."/>
            <person name="Jetten M.S.M."/>
            <person name="Mascher T."/>
            <person name="Medema M.H."/>
            <person name="Devos D.P."/>
            <person name="Kaster A.-K."/>
            <person name="Ovreas L."/>
            <person name="Rohde M."/>
            <person name="Galperin M.Y."/>
            <person name="Jogler C."/>
        </authorList>
    </citation>
    <scope>NUCLEOTIDE SEQUENCE [LARGE SCALE GENOMIC DNA]</scope>
    <source>
        <strain evidence="2 3">Pan189</strain>
    </source>
</reference>
<protein>
    <submittedName>
        <fullName evidence="2">RmlD substrate binding domain protein</fullName>
    </submittedName>
</protein>
<evidence type="ECO:0000313" key="3">
    <source>
        <dbReference type="Proteomes" id="UP000317318"/>
    </source>
</evidence>
<evidence type="ECO:0000313" key="2">
    <source>
        <dbReference type="EMBL" id="QDT36938.1"/>
    </source>
</evidence>